<dbReference type="InterPro" id="IPR001412">
    <property type="entry name" value="aa-tRNA-synth_I_CS"/>
</dbReference>
<dbReference type="EC" id="6.1.1.10" evidence="13"/>
<sequence>MARTFYITTPIYYPSAKLHIGNAYTTIAADAIARYKRLLGYDVFFLTGTDEHGKKLQRTAERHGKTPLEYIEPIVAWIQDLWEKLDISYDDFIRTTEPRHKEAVQKIIARLLEKGDIYLGRYEGYYCVECEAYWTEFQVVKKDGQYLCPDCGRPVQKISQESYFLRLTKYQDRLIRHIEEHPEFILPEARRNEMLNNFLRPGLEDLSVSRIDLDWGIPFPNDPKHVAYVWIDALANYITALGYMSDDPSRFERYWPADLHLVGKDIVRFHTIYWPILLMALDLPLPKTVFGHGWVLTPQGKMSKSKGNVIDPKDLIARYGSDAVRYYLLREIPFGQDGVFTVDSFLERVNGDLANDLGNLVSRTLALAEQFAEGRVPEPGPTEAQDAELRRRALALKEEIETHMDHYALHMALAAVLEFVHDVNRYLEESAPWTLAREGKERRLATVLYHALEGLRFVGIALRPFLPRTAEQILRRIAVYGDEERTGWSAMTTFGVLPVGATVFKGDPLFPRRNVAEEVAYIDTLTGALRAEAAEGASNSAAEERKAETTKHDAEGLLDIAEFRKVELRVGEIVQAERIEKSEKLIRLEVDLGGEVRQIVGGLYPSYRPEDLVGRKVVVVANLKPRRLMGYESQGMLLAAHAGERIVLLTLPPEVPNGATIS</sequence>
<feature type="binding site" evidence="13">
    <location>
        <position position="148"/>
    </location>
    <ligand>
        <name>Zn(2+)</name>
        <dbReference type="ChEBI" id="CHEBI:29105"/>
    </ligand>
</feature>
<dbReference type="Proteomes" id="UP000267019">
    <property type="component" value="Unassembled WGS sequence"/>
</dbReference>
<keyword evidence="13" id="KW-0862">Zinc</keyword>
<dbReference type="CDD" id="cd02800">
    <property type="entry name" value="tRNA_bind_EcMetRS_like"/>
    <property type="match status" value="1"/>
</dbReference>
<evidence type="ECO:0000259" key="14">
    <source>
        <dbReference type="PROSITE" id="PS50886"/>
    </source>
</evidence>
<evidence type="ECO:0000256" key="6">
    <source>
        <dbReference type="ARBA" id="ARBA00022598"/>
    </source>
</evidence>
<keyword evidence="6 13" id="KW-0436">Ligase</keyword>
<dbReference type="Pfam" id="PF09334">
    <property type="entry name" value="tRNA-synt_1g"/>
    <property type="match status" value="1"/>
</dbReference>
<dbReference type="RefSeq" id="WP_121444299.1">
    <property type="nucleotide sequence ID" value="NZ_RBIJ01000002.1"/>
</dbReference>
<dbReference type="InterPro" id="IPR023457">
    <property type="entry name" value="Met-tRNA_synth_2"/>
</dbReference>
<keyword evidence="11 13" id="KW-0030">Aminoacyl-tRNA synthetase</keyword>
<name>A0A660KW61_9BACL</name>
<feature type="short sequence motif" description="'HIGH' region" evidence="13">
    <location>
        <begin position="12"/>
        <end position="22"/>
    </location>
</feature>
<dbReference type="GO" id="GO:0000049">
    <property type="term" value="F:tRNA binding"/>
    <property type="evidence" value="ECO:0007669"/>
    <property type="project" value="UniProtKB-UniRule"/>
</dbReference>
<dbReference type="Gene3D" id="2.170.220.10">
    <property type="match status" value="1"/>
</dbReference>
<dbReference type="SUPFAM" id="SSF50249">
    <property type="entry name" value="Nucleic acid-binding proteins"/>
    <property type="match status" value="1"/>
</dbReference>
<evidence type="ECO:0000256" key="9">
    <source>
        <dbReference type="ARBA" id="ARBA00022884"/>
    </source>
</evidence>
<feature type="domain" description="TRNA-binding" evidence="14">
    <location>
        <begin position="562"/>
        <end position="662"/>
    </location>
</feature>
<evidence type="ECO:0000256" key="11">
    <source>
        <dbReference type="ARBA" id="ARBA00023146"/>
    </source>
</evidence>
<dbReference type="InterPro" id="IPR014758">
    <property type="entry name" value="Met-tRNA_synth"/>
</dbReference>
<dbReference type="PANTHER" id="PTHR43326:SF1">
    <property type="entry name" value="METHIONINE--TRNA LIGASE, MITOCHONDRIAL"/>
    <property type="match status" value="1"/>
</dbReference>
<dbReference type="InterPro" id="IPR015413">
    <property type="entry name" value="Methionyl/Leucyl_tRNA_Synth"/>
</dbReference>
<comment type="caution">
    <text evidence="13">Lacks conserved residue(s) required for the propagation of feature annotation.</text>
</comment>
<reference evidence="15 16" key="1">
    <citation type="submission" date="2018-10" db="EMBL/GenBank/DDBJ databases">
        <title>Genomic Encyclopedia of Type Strains, Phase IV (KMG-IV): sequencing the most valuable type-strain genomes for metagenomic binning, comparative biology and taxonomic classification.</title>
        <authorList>
            <person name="Goeker M."/>
        </authorList>
    </citation>
    <scope>NUCLEOTIDE SEQUENCE [LARGE SCALE GENOMIC DNA]</scope>
    <source>
        <strain evidence="15 16">DSM 22653</strain>
    </source>
</reference>
<dbReference type="PANTHER" id="PTHR43326">
    <property type="entry name" value="METHIONYL-TRNA SYNTHETASE"/>
    <property type="match status" value="1"/>
</dbReference>
<dbReference type="Pfam" id="PF19303">
    <property type="entry name" value="Anticodon_3"/>
    <property type="match status" value="1"/>
</dbReference>
<dbReference type="GO" id="GO:0046872">
    <property type="term" value="F:metal ion binding"/>
    <property type="evidence" value="ECO:0007669"/>
    <property type="project" value="UniProtKB-KW"/>
</dbReference>
<dbReference type="SUPFAM" id="SSF47323">
    <property type="entry name" value="Anticodon-binding domain of a subclass of class I aminoacyl-tRNA synthetases"/>
    <property type="match status" value="1"/>
</dbReference>
<comment type="caution">
    <text evidence="15">The sequence shown here is derived from an EMBL/GenBank/DDBJ whole genome shotgun (WGS) entry which is preliminary data.</text>
</comment>
<evidence type="ECO:0000256" key="7">
    <source>
        <dbReference type="ARBA" id="ARBA00022741"/>
    </source>
</evidence>
<organism evidence="15 16">
    <name type="scientific">Brockia lithotrophica</name>
    <dbReference type="NCBI Taxonomy" id="933949"/>
    <lineage>
        <taxon>Bacteria</taxon>
        <taxon>Bacillati</taxon>
        <taxon>Bacillota</taxon>
        <taxon>Bacilli</taxon>
        <taxon>Bacillales</taxon>
        <taxon>Bacillales Family X. Incertae Sedis</taxon>
        <taxon>Brockia</taxon>
    </lineage>
</organism>
<gene>
    <name evidence="13" type="primary">metG</name>
    <name evidence="15" type="ORF">C7438_1051</name>
</gene>
<protein>
    <recommendedName>
        <fullName evidence="13">Methionine--tRNA ligase</fullName>
        <ecNumber evidence="13">6.1.1.10</ecNumber>
    </recommendedName>
    <alternativeName>
        <fullName evidence="13">Methionyl-tRNA synthetase</fullName>
        <shortName evidence="13">MetRS</shortName>
    </alternativeName>
</protein>
<dbReference type="InterPro" id="IPR002547">
    <property type="entry name" value="tRNA-bd_dom"/>
</dbReference>
<evidence type="ECO:0000256" key="10">
    <source>
        <dbReference type="ARBA" id="ARBA00022917"/>
    </source>
</evidence>
<evidence type="ECO:0000256" key="8">
    <source>
        <dbReference type="ARBA" id="ARBA00022840"/>
    </source>
</evidence>
<evidence type="ECO:0000256" key="5">
    <source>
        <dbReference type="ARBA" id="ARBA00022555"/>
    </source>
</evidence>
<dbReference type="InterPro" id="IPR033911">
    <property type="entry name" value="MetRS_core"/>
</dbReference>
<comment type="catalytic activity">
    <reaction evidence="12 13">
        <text>tRNA(Met) + L-methionine + ATP = L-methionyl-tRNA(Met) + AMP + diphosphate</text>
        <dbReference type="Rhea" id="RHEA:13481"/>
        <dbReference type="Rhea" id="RHEA-COMP:9667"/>
        <dbReference type="Rhea" id="RHEA-COMP:9698"/>
        <dbReference type="ChEBI" id="CHEBI:30616"/>
        <dbReference type="ChEBI" id="CHEBI:33019"/>
        <dbReference type="ChEBI" id="CHEBI:57844"/>
        <dbReference type="ChEBI" id="CHEBI:78442"/>
        <dbReference type="ChEBI" id="CHEBI:78530"/>
        <dbReference type="ChEBI" id="CHEBI:456215"/>
        <dbReference type="EC" id="6.1.1.10"/>
    </reaction>
</comment>
<evidence type="ECO:0000256" key="13">
    <source>
        <dbReference type="HAMAP-Rule" id="MF_01228"/>
    </source>
</evidence>
<dbReference type="InterPro" id="IPR012340">
    <property type="entry name" value="NA-bd_OB-fold"/>
</dbReference>
<dbReference type="InterPro" id="IPR009080">
    <property type="entry name" value="tRNAsynth_Ia_anticodon-bd"/>
</dbReference>
<keyword evidence="4 13" id="KW-0963">Cytoplasm</keyword>
<evidence type="ECO:0000256" key="4">
    <source>
        <dbReference type="ARBA" id="ARBA00022490"/>
    </source>
</evidence>
<evidence type="ECO:0000256" key="2">
    <source>
        <dbReference type="ARBA" id="ARBA00004496"/>
    </source>
</evidence>
<dbReference type="CDD" id="cd00814">
    <property type="entry name" value="MetRS_core"/>
    <property type="match status" value="1"/>
</dbReference>
<dbReference type="InterPro" id="IPR014729">
    <property type="entry name" value="Rossmann-like_a/b/a_fold"/>
</dbReference>
<dbReference type="OrthoDB" id="9810191at2"/>
<feature type="binding site" evidence="13">
    <location>
        <position position="127"/>
    </location>
    <ligand>
        <name>Zn(2+)</name>
        <dbReference type="ChEBI" id="CHEBI:29105"/>
    </ligand>
</feature>
<dbReference type="NCBIfam" id="TIGR00398">
    <property type="entry name" value="metG"/>
    <property type="match status" value="1"/>
</dbReference>
<proteinExistence type="inferred from homology"/>
<keyword evidence="5 13" id="KW-0820">tRNA-binding</keyword>
<dbReference type="PROSITE" id="PS50886">
    <property type="entry name" value="TRBD"/>
    <property type="match status" value="1"/>
</dbReference>
<dbReference type="HAMAP" id="MF_01228">
    <property type="entry name" value="Met_tRNA_synth_type2"/>
    <property type="match status" value="1"/>
</dbReference>
<dbReference type="GO" id="GO:0004825">
    <property type="term" value="F:methionine-tRNA ligase activity"/>
    <property type="evidence" value="ECO:0007669"/>
    <property type="project" value="UniProtKB-UniRule"/>
</dbReference>
<dbReference type="NCBIfam" id="NF008900">
    <property type="entry name" value="PRK12267.1"/>
    <property type="match status" value="1"/>
</dbReference>
<accession>A0A660KW61</accession>
<dbReference type="AlphaFoldDB" id="A0A660KW61"/>
<dbReference type="PROSITE" id="PS00178">
    <property type="entry name" value="AA_TRNA_LIGASE_I"/>
    <property type="match status" value="1"/>
</dbReference>
<feature type="binding site" evidence="13">
    <location>
        <position position="130"/>
    </location>
    <ligand>
        <name>Zn(2+)</name>
        <dbReference type="ChEBI" id="CHEBI:29105"/>
    </ligand>
</feature>
<dbReference type="FunFam" id="2.40.50.140:FF:000042">
    <property type="entry name" value="Methionine--tRNA ligase"/>
    <property type="match status" value="1"/>
</dbReference>
<dbReference type="PRINTS" id="PR01041">
    <property type="entry name" value="TRNASYNTHMET"/>
</dbReference>
<evidence type="ECO:0000256" key="12">
    <source>
        <dbReference type="ARBA" id="ARBA00047364"/>
    </source>
</evidence>
<dbReference type="GO" id="GO:0005524">
    <property type="term" value="F:ATP binding"/>
    <property type="evidence" value="ECO:0007669"/>
    <property type="project" value="UniProtKB-UniRule"/>
</dbReference>
<dbReference type="Gene3D" id="2.40.50.140">
    <property type="entry name" value="Nucleic acid-binding proteins"/>
    <property type="match status" value="1"/>
</dbReference>
<keyword evidence="16" id="KW-1185">Reference proteome</keyword>
<dbReference type="InterPro" id="IPR041872">
    <property type="entry name" value="Anticodon_Met"/>
</dbReference>
<comment type="subunit">
    <text evidence="3 13">Homodimer.</text>
</comment>
<keyword evidence="7 13" id="KW-0547">Nucleotide-binding</keyword>
<evidence type="ECO:0000313" key="16">
    <source>
        <dbReference type="Proteomes" id="UP000267019"/>
    </source>
</evidence>
<dbReference type="Gene3D" id="3.40.50.620">
    <property type="entry name" value="HUPs"/>
    <property type="match status" value="1"/>
</dbReference>
<dbReference type="SUPFAM" id="SSF52374">
    <property type="entry name" value="Nucleotidylyl transferase"/>
    <property type="match status" value="1"/>
</dbReference>
<dbReference type="FunFam" id="2.170.220.10:FF:000002">
    <property type="entry name" value="Methionine--tRNA ligase"/>
    <property type="match status" value="1"/>
</dbReference>
<dbReference type="NCBIfam" id="TIGR00399">
    <property type="entry name" value="metG_C_term"/>
    <property type="match status" value="1"/>
</dbReference>
<feature type="binding site" evidence="13">
    <location>
        <position position="151"/>
    </location>
    <ligand>
        <name>Zn(2+)</name>
        <dbReference type="ChEBI" id="CHEBI:29105"/>
    </ligand>
</feature>
<dbReference type="Gene3D" id="1.10.730.10">
    <property type="entry name" value="Isoleucyl-tRNA Synthetase, Domain 1"/>
    <property type="match status" value="1"/>
</dbReference>
<comment type="similarity">
    <text evidence="13">Belongs to the class-I aminoacyl-tRNA synthetase family. MetG type 2A subfamily.</text>
</comment>
<dbReference type="GO" id="GO:0006431">
    <property type="term" value="P:methionyl-tRNA aminoacylation"/>
    <property type="evidence" value="ECO:0007669"/>
    <property type="project" value="UniProtKB-UniRule"/>
</dbReference>
<dbReference type="CDD" id="cd07957">
    <property type="entry name" value="Anticodon_Ia_Met"/>
    <property type="match status" value="1"/>
</dbReference>
<feature type="short sequence motif" description="'KMSKS' region" evidence="13">
    <location>
        <begin position="301"/>
        <end position="305"/>
    </location>
</feature>
<keyword evidence="10 13" id="KW-0648">Protein biosynthesis</keyword>
<dbReference type="Pfam" id="PF01588">
    <property type="entry name" value="tRNA_bind"/>
    <property type="match status" value="1"/>
</dbReference>
<keyword evidence="9 13" id="KW-0694">RNA-binding</keyword>
<comment type="cofactor">
    <cofactor evidence="13">
        <name>Zn(2+)</name>
        <dbReference type="ChEBI" id="CHEBI:29105"/>
    </cofactor>
    <text evidence="13">Binds 1 zinc ion per subunit.</text>
</comment>
<keyword evidence="13" id="KW-0479">Metal-binding</keyword>
<evidence type="ECO:0000313" key="15">
    <source>
        <dbReference type="EMBL" id="RKQ85646.1"/>
    </source>
</evidence>
<dbReference type="EMBL" id="RBIJ01000002">
    <property type="protein sequence ID" value="RKQ85646.1"/>
    <property type="molecule type" value="Genomic_DNA"/>
</dbReference>
<dbReference type="GO" id="GO:0005737">
    <property type="term" value="C:cytoplasm"/>
    <property type="evidence" value="ECO:0007669"/>
    <property type="project" value="UniProtKB-SubCell"/>
</dbReference>
<keyword evidence="8 13" id="KW-0067">ATP-binding</keyword>
<comment type="subcellular location">
    <subcellularLocation>
        <location evidence="2 13">Cytoplasm</location>
    </subcellularLocation>
</comment>
<evidence type="ECO:0000256" key="1">
    <source>
        <dbReference type="ARBA" id="ARBA00003314"/>
    </source>
</evidence>
<evidence type="ECO:0000256" key="3">
    <source>
        <dbReference type="ARBA" id="ARBA00011738"/>
    </source>
</evidence>
<comment type="function">
    <text evidence="1 13">Is required not only for elongation of protein synthesis but also for the initiation of all mRNA translation through initiator tRNA(fMet) aminoacylation.</text>
</comment>
<dbReference type="InterPro" id="IPR004495">
    <property type="entry name" value="Met-tRNA-synth_bsu_C"/>
</dbReference>